<evidence type="ECO:0000313" key="2">
    <source>
        <dbReference type="Proteomes" id="UP001054821"/>
    </source>
</evidence>
<sequence length="76" mass="8249">MDIGCRWTRICCGTSDVRSSLSCPEEKALWLFTISAVRGITTSVAVKQSYTMRTAGVALLLGRGVSDSSSFRLAWS</sequence>
<organism evidence="1 2">
    <name type="scientific">Prunus dulcis</name>
    <name type="common">Almond</name>
    <name type="synonym">Amygdalus dulcis</name>
    <dbReference type="NCBI Taxonomy" id="3755"/>
    <lineage>
        <taxon>Eukaryota</taxon>
        <taxon>Viridiplantae</taxon>
        <taxon>Streptophyta</taxon>
        <taxon>Embryophyta</taxon>
        <taxon>Tracheophyta</taxon>
        <taxon>Spermatophyta</taxon>
        <taxon>Magnoliopsida</taxon>
        <taxon>eudicotyledons</taxon>
        <taxon>Gunneridae</taxon>
        <taxon>Pentapetalae</taxon>
        <taxon>rosids</taxon>
        <taxon>fabids</taxon>
        <taxon>Rosales</taxon>
        <taxon>Rosaceae</taxon>
        <taxon>Amygdaloideae</taxon>
        <taxon>Amygdaleae</taxon>
        <taxon>Prunus</taxon>
    </lineage>
</organism>
<dbReference type="EMBL" id="JAJFAZ020000002">
    <property type="protein sequence ID" value="KAI5343175.1"/>
    <property type="molecule type" value="Genomic_DNA"/>
</dbReference>
<name>A0AAD4WGN1_PRUDU</name>
<protein>
    <submittedName>
        <fullName evidence="1">Uncharacterized protein</fullName>
    </submittedName>
</protein>
<evidence type="ECO:0000313" key="1">
    <source>
        <dbReference type="EMBL" id="KAI5343175.1"/>
    </source>
</evidence>
<keyword evidence="2" id="KW-1185">Reference proteome</keyword>
<gene>
    <name evidence="1" type="ORF">L3X38_011051</name>
</gene>
<proteinExistence type="predicted"/>
<dbReference type="AlphaFoldDB" id="A0AAD4WGN1"/>
<comment type="caution">
    <text evidence="1">The sequence shown here is derived from an EMBL/GenBank/DDBJ whole genome shotgun (WGS) entry which is preliminary data.</text>
</comment>
<reference evidence="1 2" key="1">
    <citation type="journal article" date="2022" name="G3 (Bethesda)">
        <title>Whole-genome sequence and methylome profiling of the almond [Prunus dulcis (Mill.) D.A. Webb] cultivar 'Nonpareil'.</title>
        <authorList>
            <person name="D'Amico-Willman K.M."/>
            <person name="Ouma W.Z."/>
            <person name="Meulia T."/>
            <person name="Sideli G.M."/>
            <person name="Gradziel T.M."/>
            <person name="Fresnedo-Ramirez J."/>
        </authorList>
    </citation>
    <scope>NUCLEOTIDE SEQUENCE [LARGE SCALE GENOMIC DNA]</scope>
    <source>
        <strain evidence="1">Clone GOH B32 T37-40</strain>
    </source>
</reference>
<accession>A0AAD4WGN1</accession>
<dbReference type="Proteomes" id="UP001054821">
    <property type="component" value="Chromosome 2"/>
</dbReference>